<proteinExistence type="predicted"/>
<sequence>MAGNSLTNKGVYAILEGCPHLECLDISECYHVDVNDELRARCARLKHVWLPRQSNYVRCPDLHVIGENEGEDDGLTMHDLWLAEVESLRAEAAVDNDYWECDCSSPSTPDEPDLRNVTCDDPRFYTYIHEYYSL</sequence>
<dbReference type="Gene3D" id="3.80.10.10">
    <property type="entry name" value="Ribonuclease Inhibitor"/>
    <property type="match status" value="1"/>
</dbReference>
<dbReference type="EMBL" id="GBRH01233080">
    <property type="protein sequence ID" value="JAD64815.1"/>
    <property type="molecule type" value="Transcribed_RNA"/>
</dbReference>
<evidence type="ECO:0000313" key="1">
    <source>
        <dbReference type="EMBL" id="JAD64815.1"/>
    </source>
</evidence>
<name>A0A0A9BUG7_ARUDO</name>
<dbReference type="AlphaFoldDB" id="A0A0A9BUG7"/>
<accession>A0A0A9BUG7</accession>
<dbReference type="SUPFAM" id="SSF52047">
    <property type="entry name" value="RNI-like"/>
    <property type="match status" value="1"/>
</dbReference>
<protein>
    <submittedName>
        <fullName evidence="1">Uncharacterized protein</fullName>
    </submittedName>
</protein>
<organism evidence="1">
    <name type="scientific">Arundo donax</name>
    <name type="common">Giant reed</name>
    <name type="synonym">Donax arundinaceus</name>
    <dbReference type="NCBI Taxonomy" id="35708"/>
    <lineage>
        <taxon>Eukaryota</taxon>
        <taxon>Viridiplantae</taxon>
        <taxon>Streptophyta</taxon>
        <taxon>Embryophyta</taxon>
        <taxon>Tracheophyta</taxon>
        <taxon>Spermatophyta</taxon>
        <taxon>Magnoliopsida</taxon>
        <taxon>Liliopsida</taxon>
        <taxon>Poales</taxon>
        <taxon>Poaceae</taxon>
        <taxon>PACMAD clade</taxon>
        <taxon>Arundinoideae</taxon>
        <taxon>Arundineae</taxon>
        <taxon>Arundo</taxon>
    </lineage>
</organism>
<dbReference type="InterPro" id="IPR032675">
    <property type="entry name" value="LRR_dom_sf"/>
</dbReference>
<reference evidence="1" key="2">
    <citation type="journal article" date="2015" name="Data Brief">
        <title>Shoot transcriptome of the giant reed, Arundo donax.</title>
        <authorList>
            <person name="Barrero R.A."/>
            <person name="Guerrero F.D."/>
            <person name="Moolhuijzen P."/>
            <person name="Goolsby J.A."/>
            <person name="Tidwell J."/>
            <person name="Bellgard S.E."/>
            <person name="Bellgard M.I."/>
        </authorList>
    </citation>
    <scope>NUCLEOTIDE SEQUENCE</scope>
    <source>
        <tissue evidence="1">Shoot tissue taken approximately 20 cm above the soil surface</tissue>
    </source>
</reference>
<reference evidence="1" key="1">
    <citation type="submission" date="2014-09" db="EMBL/GenBank/DDBJ databases">
        <authorList>
            <person name="Magalhaes I.L.F."/>
            <person name="Oliveira U."/>
            <person name="Santos F.R."/>
            <person name="Vidigal T.H.D.A."/>
            <person name="Brescovit A.D."/>
            <person name="Santos A.J."/>
        </authorList>
    </citation>
    <scope>NUCLEOTIDE SEQUENCE</scope>
    <source>
        <tissue evidence="1">Shoot tissue taken approximately 20 cm above the soil surface</tissue>
    </source>
</reference>